<dbReference type="SUPFAM" id="SSF48334">
    <property type="entry name" value="DNA repair protein MutS, domain III"/>
    <property type="match status" value="1"/>
</dbReference>
<name>F0W6K7_9STRA</name>
<dbReference type="Gene3D" id="1.10.1420.10">
    <property type="match status" value="1"/>
</dbReference>
<feature type="domain" description="DNA mismatch repair proteins mutS family" evidence="5">
    <location>
        <begin position="465"/>
        <end position="481"/>
    </location>
</feature>
<reference evidence="6" key="1">
    <citation type="journal article" date="2011" name="PLoS Biol.">
        <title>Gene gain and loss during evolution of obligate parasitism in the white rust pathogen of Arabidopsis thaliana.</title>
        <authorList>
            <person name="Kemen E."/>
            <person name="Gardiner A."/>
            <person name="Schultz-Larsen T."/>
            <person name="Kemen A.C."/>
            <person name="Balmuth A.L."/>
            <person name="Robert-Seilaniantz A."/>
            <person name="Bailey K."/>
            <person name="Holub E."/>
            <person name="Studholme D.J."/>
            <person name="Maclean D."/>
            <person name="Jones J.D."/>
        </authorList>
    </citation>
    <scope>NUCLEOTIDE SEQUENCE</scope>
</reference>
<dbReference type="GO" id="GO:0140664">
    <property type="term" value="F:ATP-dependent DNA damage sensor activity"/>
    <property type="evidence" value="ECO:0007669"/>
    <property type="project" value="InterPro"/>
</dbReference>
<keyword evidence="3" id="KW-0067">ATP-binding</keyword>
<evidence type="ECO:0000313" key="6">
    <source>
        <dbReference type="EMBL" id="CCA16752.1"/>
    </source>
</evidence>
<dbReference type="EMBL" id="FR824070">
    <property type="protein sequence ID" value="CCA16752.1"/>
    <property type="molecule type" value="Genomic_DNA"/>
</dbReference>
<dbReference type="GO" id="GO:0006298">
    <property type="term" value="P:mismatch repair"/>
    <property type="evidence" value="ECO:0007669"/>
    <property type="project" value="InterPro"/>
</dbReference>
<evidence type="ECO:0000259" key="5">
    <source>
        <dbReference type="PROSITE" id="PS00486"/>
    </source>
</evidence>
<dbReference type="SMART" id="SM00534">
    <property type="entry name" value="MUTSac"/>
    <property type="match status" value="1"/>
</dbReference>
<dbReference type="SMART" id="SM00533">
    <property type="entry name" value="MUTSd"/>
    <property type="match status" value="1"/>
</dbReference>
<dbReference type="PROSITE" id="PS00486">
    <property type="entry name" value="DNA_MISMATCH_REPAIR_2"/>
    <property type="match status" value="1"/>
</dbReference>
<comment type="similarity">
    <text evidence="1">Belongs to the DNA mismatch repair MutS family.</text>
</comment>
<dbReference type="GO" id="GO:0005634">
    <property type="term" value="C:nucleus"/>
    <property type="evidence" value="ECO:0007669"/>
    <property type="project" value="TreeGrafter"/>
</dbReference>
<dbReference type="PANTHER" id="PTHR11361">
    <property type="entry name" value="DNA MISMATCH REPAIR PROTEIN MUTS FAMILY MEMBER"/>
    <property type="match status" value="1"/>
</dbReference>
<dbReference type="InterPro" id="IPR007696">
    <property type="entry name" value="DNA_mismatch_repair_MutS_core"/>
</dbReference>
<proteinExistence type="inferred from homology"/>
<keyword evidence="2" id="KW-0547">Nucleotide-binding</keyword>
<dbReference type="Gene3D" id="3.40.50.300">
    <property type="entry name" value="P-loop containing nucleotide triphosphate hydrolases"/>
    <property type="match status" value="1"/>
</dbReference>
<dbReference type="InterPro" id="IPR036187">
    <property type="entry name" value="DNA_mismatch_repair_MutS_sf"/>
</dbReference>
<gene>
    <name evidence="6" type="primary">AlNc14C25G2496</name>
    <name evidence="6" type="ORF">ALNC14_028950</name>
</gene>
<evidence type="ECO:0000256" key="4">
    <source>
        <dbReference type="ARBA" id="ARBA00023125"/>
    </source>
</evidence>
<organism evidence="6">
    <name type="scientific">Albugo laibachii Nc14</name>
    <dbReference type="NCBI Taxonomy" id="890382"/>
    <lineage>
        <taxon>Eukaryota</taxon>
        <taxon>Sar</taxon>
        <taxon>Stramenopiles</taxon>
        <taxon>Oomycota</taxon>
        <taxon>Peronosporomycetes</taxon>
        <taxon>Albuginales</taxon>
        <taxon>Albuginaceae</taxon>
        <taxon>Albugo</taxon>
    </lineage>
</organism>
<dbReference type="SUPFAM" id="SSF52540">
    <property type="entry name" value="P-loop containing nucleoside triphosphate hydrolases"/>
    <property type="match status" value="1"/>
</dbReference>
<evidence type="ECO:0000256" key="2">
    <source>
        <dbReference type="ARBA" id="ARBA00022741"/>
    </source>
</evidence>
<reference evidence="6" key="2">
    <citation type="submission" date="2011-02" db="EMBL/GenBank/DDBJ databases">
        <authorList>
            <person name="MacLean D."/>
        </authorList>
    </citation>
    <scope>NUCLEOTIDE SEQUENCE</scope>
</reference>
<evidence type="ECO:0000256" key="1">
    <source>
        <dbReference type="ARBA" id="ARBA00006271"/>
    </source>
</evidence>
<dbReference type="HOGENOM" id="CLU_427267_0_0_1"/>
<evidence type="ECO:0000256" key="3">
    <source>
        <dbReference type="ARBA" id="ARBA00022840"/>
    </source>
</evidence>
<dbReference type="InterPro" id="IPR045076">
    <property type="entry name" value="MutS"/>
</dbReference>
<dbReference type="Pfam" id="PF00488">
    <property type="entry name" value="MutS_V"/>
    <property type="match status" value="1"/>
</dbReference>
<dbReference type="GO" id="GO:0030983">
    <property type="term" value="F:mismatched DNA binding"/>
    <property type="evidence" value="ECO:0007669"/>
    <property type="project" value="InterPro"/>
</dbReference>
<accession>F0W6K7</accession>
<dbReference type="Pfam" id="PF05192">
    <property type="entry name" value="MutS_III"/>
    <property type="match status" value="1"/>
</dbReference>
<dbReference type="PANTHER" id="PTHR11361:SF20">
    <property type="entry name" value="MUTS PROTEIN HOMOLOG 5"/>
    <property type="match status" value="1"/>
</dbReference>
<dbReference type="InterPro" id="IPR027417">
    <property type="entry name" value="P-loop_NTPase"/>
</dbReference>
<protein>
    <submittedName>
        <fullName evidence="6">Uncharacterized protein AlNc14C25G2496</fullName>
    </submittedName>
</protein>
<keyword evidence="4" id="KW-0238">DNA-binding</keyword>
<dbReference type="InterPro" id="IPR000432">
    <property type="entry name" value="DNA_mismatch_repair_MutS_C"/>
</dbReference>
<dbReference type="AlphaFoldDB" id="F0W6K7"/>
<dbReference type="GO" id="GO:0005524">
    <property type="term" value="F:ATP binding"/>
    <property type="evidence" value="ECO:0007669"/>
    <property type="project" value="UniProtKB-KW"/>
</dbReference>
<dbReference type="GO" id="GO:0051026">
    <property type="term" value="P:chiasma assembly"/>
    <property type="evidence" value="ECO:0007669"/>
    <property type="project" value="TreeGrafter"/>
</dbReference>
<sequence>MAEEDDLIILSFFSQKKDLGLAIYEVTTTHLKILETHFTSLDVMKDLIERVISQFGVSLLLISSRMETSVGIISWLQHYNDQNQSQIQSRIVKEQHPSLVKVRVSDASVSIHPHVFTFRFREQEDRNLGLRTNYHVNFDILQENEKKSRLNFVLIDRLFGLLNRTITTRGSKMLRNWMLAPLTDPVKISQRLDTVQFFSDQSNEEVRTNLVGLLLQGVRHADCLRSTQVDQLKQFRDISGIFLKIRHRSASSRDWCNLYRSTVSFIASRSYIQEIVESRHSSMIILFQQFLEETGGSQISNLLGNIIDVEESSASNSIVIHEGVSEQLDDARIRYNHLDNVLSEVAYQICERSPSLRGITVQYIPQVGYVICCDSPTVLPDFVFQFQEDDNTFYYKVVHPSLGTKVLSLTIIIDECCRELDESIGDIFDLIDLEYSLETANLSQSSFTIDCSQLTRMLHQCDRHSLLLVDEFGKGTSELDGLSLLSSTINHLTSRVSKDGGPRVLITTHQLQKIITEKLVPYWNDNNGSQEKNQIAPFFTLLASDGATNTPLYTVQLGIADGSNAIGCAVSSGIPEESISRARDVLQLMRQGAHIPPQSVSVSRYVRFCQQLSSTFYSVPNWIDASDEEIDKLALIARLTD</sequence>